<keyword evidence="6 8" id="KW-0067">ATP-binding</keyword>
<proteinExistence type="inferred from homology"/>
<dbReference type="SMART" id="SM00977">
    <property type="entry name" value="TilS_C"/>
    <property type="match status" value="1"/>
</dbReference>
<evidence type="ECO:0000313" key="11">
    <source>
        <dbReference type="Proteomes" id="UP000000238"/>
    </source>
</evidence>
<comment type="subcellular location">
    <subcellularLocation>
        <location evidence="1 8">Cytoplasm</location>
    </subcellularLocation>
</comment>
<evidence type="ECO:0000259" key="9">
    <source>
        <dbReference type="SMART" id="SM00977"/>
    </source>
</evidence>
<dbReference type="STRING" id="349521.HCH_01863"/>
<keyword evidence="3 8" id="KW-0436">Ligase</keyword>
<dbReference type="EC" id="6.3.4.19" evidence="8"/>
<reference evidence="10 11" key="1">
    <citation type="journal article" date="2005" name="Nucleic Acids Res.">
        <title>Genomic blueprint of Hahella chejuensis, a marine microbe producing an algicidal agent.</title>
        <authorList>
            <person name="Jeong H."/>
            <person name="Yim J.H."/>
            <person name="Lee C."/>
            <person name="Choi S.-H."/>
            <person name="Park Y.K."/>
            <person name="Yoon S.H."/>
            <person name="Hur C.-G."/>
            <person name="Kang H.-Y."/>
            <person name="Kim D."/>
            <person name="Lee H.H."/>
            <person name="Park K.H."/>
            <person name="Park S.-H."/>
            <person name="Park H.-S."/>
            <person name="Lee H.K."/>
            <person name="Oh T.K."/>
            <person name="Kim J.F."/>
        </authorList>
    </citation>
    <scope>NUCLEOTIDE SEQUENCE [LARGE SCALE GENOMIC DNA]</scope>
    <source>
        <strain evidence="10 11">KCTC 2396</strain>
    </source>
</reference>
<dbReference type="HAMAP" id="MF_01161">
    <property type="entry name" value="tRNA_Ile_lys_synt"/>
    <property type="match status" value="1"/>
</dbReference>
<keyword evidence="5 8" id="KW-0547">Nucleotide-binding</keyword>
<evidence type="ECO:0000256" key="1">
    <source>
        <dbReference type="ARBA" id="ARBA00004496"/>
    </source>
</evidence>
<dbReference type="InterPro" id="IPR014729">
    <property type="entry name" value="Rossmann-like_a/b/a_fold"/>
</dbReference>
<dbReference type="Gene3D" id="1.20.59.20">
    <property type="match status" value="1"/>
</dbReference>
<evidence type="ECO:0000256" key="3">
    <source>
        <dbReference type="ARBA" id="ARBA00022598"/>
    </source>
</evidence>
<dbReference type="GO" id="GO:0006400">
    <property type="term" value="P:tRNA modification"/>
    <property type="evidence" value="ECO:0007669"/>
    <property type="project" value="UniProtKB-UniRule"/>
</dbReference>
<protein>
    <recommendedName>
        <fullName evidence="8">tRNA(Ile)-lysidine synthase</fullName>
        <ecNumber evidence="8">6.3.4.19</ecNumber>
    </recommendedName>
    <alternativeName>
        <fullName evidence="8">tRNA(Ile)-2-lysyl-cytidine synthase</fullName>
    </alternativeName>
    <alternativeName>
        <fullName evidence="8">tRNA(Ile)-lysidine synthetase</fullName>
    </alternativeName>
</protein>
<comment type="domain">
    <text evidence="8">The N-terminal region contains the highly conserved SGGXDS motif, predicted to be a P-loop motif involved in ATP binding.</text>
</comment>
<dbReference type="RefSeq" id="WP_011395772.1">
    <property type="nucleotide sequence ID" value="NC_007645.1"/>
</dbReference>
<dbReference type="InterPro" id="IPR012094">
    <property type="entry name" value="tRNA_Ile_lys_synt"/>
</dbReference>
<keyword evidence="2 8" id="KW-0963">Cytoplasm</keyword>
<evidence type="ECO:0000256" key="5">
    <source>
        <dbReference type="ARBA" id="ARBA00022741"/>
    </source>
</evidence>
<feature type="domain" description="Lysidine-tRNA(Ile) synthetase C-terminal" evidence="9">
    <location>
        <begin position="370"/>
        <end position="441"/>
    </location>
</feature>
<feature type="binding site" evidence="8">
    <location>
        <begin position="36"/>
        <end position="41"/>
    </location>
    <ligand>
        <name>ATP</name>
        <dbReference type="ChEBI" id="CHEBI:30616"/>
    </ligand>
</feature>
<dbReference type="SUPFAM" id="SSF52402">
    <property type="entry name" value="Adenine nucleotide alpha hydrolases-like"/>
    <property type="match status" value="1"/>
</dbReference>
<keyword evidence="11" id="KW-1185">Reference proteome</keyword>
<dbReference type="HOGENOM" id="CLU_018869_2_0_6"/>
<dbReference type="SUPFAM" id="SSF56037">
    <property type="entry name" value="PheT/TilS domain"/>
    <property type="match status" value="1"/>
</dbReference>
<dbReference type="OrthoDB" id="9807403at2"/>
<evidence type="ECO:0000256" key="7">
    <source>
        <dbReference type="ARBA" id="ARBA00048539"/>
    </source>
</evidence>
<dbReference type="GO" id="GO:0005737">
    <property type="term" value="C:cytoplasm"/>
    <property type="evidence" value="ECO:0007669"/>
    <property type="project" value="UniProtKB-SubCell"/>
</dbReference>
<comment type="similarity">
    <text evidence="8">Belongs to the tRNA(Ile)-lysidine synthase family.</text>
</comment>
<dbReference type="NCBIfam" id="TIGR02432">
    <property type="entry name" value="lysidine_TilS_N"/>
    <property type="match status" value="1"/>
</dbReference>
<dbReference type="NCBIfam" id="TIGR02433">
    <property type="entry name" value="lysidine_TilS_C"/>
    <property type="match status" value="1"/>
</dbReference>
<dbReference type="Pfam" id="PF09179">
    <property type="entry name" value="TilS"/>
    <property type="match status" value="1"/>
</dbReference>
<keyword evidence="4 8" id="KW-0819">tRNA processing</keyword>
<dbReference type="SUPFAM" id="SSF82829">
    <property type="entry name" value="MesJ substrate recognition domain-like"/>
    <property type="match status" value="1"/>
</dbReference>
<accession>Q2SKX4</accession>
<comment type="catalytic activity">
    <reaction evidence="7 8">
        <text>cytidine(34) in tRNA(Ile2) + L-lysine + ATP = lysidine(34) in tRNA(Ile2) + AMP + diphosphate + H(+)</text>
        <dbReference type="Rhea" id="RHEA:43744"/>
        <dbReference type="Rhea" id="RHEA-COMP:10625"/>
        <dbReference type="Rhea" id="RHEA-COMP:10670"/>
        <dbReference type="ChEBI" id="CHEBI:15378"/>
        <dbReference type="ChEBI" id="CHEBI:30616"/>
        <dbReference type="ChEBI" id="CHEBI:32551"/>
        <dbReference type="ChEBI" id="CHEBI:33019"/>
        <dbReference type="ChEBI" id="CHEBI:82748"/>
        <dbReference type="ChEBI" id="CHEBI:83665"/>
        <dbReference type="ChEBI" id="CHEBI:456215"/>
        <dbReference type="EC" id="6.3.4.19"/>
    </reaction>
</comment>
<evidence type="ECO:0000256" key="2">
    <source>
        <dbReference type="ARBA" id="ARBA00022490"/>
    </source>
</evidence>
<dbReference type="PANTHER" id="PTHR43033:SF1">
    <property type="entry name" value="TRNA(ILE)-LYSIDINE SYNTHASE-RELATED"/>
    <property type="match status" value="1"/>
</dbReference>
<evidence type="ECO:0000313" key="10">
    <source>
        <dbReference type="EMBL" id="ABC28700.1"/>
    </source>
</evidence>
<dbReference type="InterPro" id="IPR015262">
    <property type="entry name" value="tRNA_Ile_lys_synt_subst-bd"/>
</dbReference>
<sequence>MTASSNTPHDAADIERRLLSTLCGLPDFSRLFIAYSGGLDSSVLLHAARRAWPAKTQIEAIHVHHGLSPNADAWAEHCQKECQSLDVACHAHHVSVMAVGDSLEAAAREARYRVFERYLSEHADAVLLQGHHQNDQAETILFRLLKGHGVKGLAGIPRQRTLGKGILRRPLLDFTRLELEALAQRWGLSWVEDESNVDAVFDRNFLRNEILRPMSARWRNAVAMIAETGRRMSEASSLLDELAEIDLQGETVSADELELAVLSGLSPHRRKNVLRYWLQAAGLTPSESDLAEILAQMLHAEGSRQPCYSLGESVLRRHDGKLYLTEAIDAPPSGYEAAWSLEEALLTPVGKLIAEPAHEGVRQPTVDETVIVRFRRGGERFRPKGRGGSRPLKKWLQEQDIPPWRRDRIPLIYFNDELAAVGNYGVAEQFAASANAWLPSLKSPS</sequence>
<dbReference type="KEGG" id="hch:HCH_01863"/>
<dbReference type="CDD" id="cd01992">
    <property type="entry name" value="TilS_N"/>
    <property type="match status" value="1"/>
</dbReference>
<dbReference type="eggNOG" id="COG0037">
    <property type="taxonomic scope" value="Bacteria"/>
</dbReference>
<evidence type="ECO:0000256" key="6">
    <source>
        <dbReference type="ARBA" id="ARBA00022840"/>
    </source>
</evidence>
<dbReference type="Gene3D" id="3.40.50.620">
    <property type="entry name" value="HUPs"/>
    <property type="match status" value="1"/>
</dbReference>
<dbReference type="Proteomes" id="UP000000238">
    <property type="component" value="Chromosome"/>
</dbReference>
<dbReference type="InterPro" id="IPR012795">
    <property type="entry name" value="tRNA_Ile_lys_synt_N"/>
</dbReference>
<name>Q2SKX4_HAHCH</name>
<dbReference type="Pfam" id="PF01171">
    <property type="entry name" value="ATP_bind_3"/>
    <property type="match status" value="1"/>
</dbReference>
<dbReference type="EMBL" id="CP000155">
    <property type="protein sequence ID" value="ABC28700.1"/>
    <property type="molecule type" value="Genomic_DNA"/>
</dbReference>
<evidence type="ECO:0000256" key="4">
    <source>
        <dbReference type="ARBA" id="ARBA00022694"/>
    </source>
</evidence>
<evidence type="ECO:0000256" key="8">
    <source>
        <dbReference type="HAMAP-Rule" id="MF_01161"/>
    </source>
</evidence>
<organism evidence="10 11">
    <name type="scientific">Hahella chejuensis (strain KCTC 2396)</name>
    <dbReference type="NCBI Taxonomy" id="349521"/>
    <lineage>
        <taxon>Bacteria</taxon>
        <taxon>Pseudomonadati</taxon>
        <taxon>Pseudomonadota</taxon>
        <taxon>Gammaproteobacteria</taxon>
        <taxon>Oceanospirillales</taxon>
        <taxon>Hahellaceae</taxon>
        <taxon>Hahella</taxon>
    </lineage>
</organism>
<dbReference type="InterPro" id="IPR012796">
    <property type="entry name" value="Lysidine-tRNA-synth_C"/>
</dbReference>
<gene>
    <name evidence="8" type="primary">tilS</name>
    <name evidence="10" type="ordered locus">HCH_01863</name>
</gene>
<comment type="function">
    <text evidence="8">Ligates lysine onto the cytidine present at position 34 of the AUA codon-specific tRNA(Ile) that contains the anticodon CAU, in an ATP-dependent manner. Cytidine is converted to lysidine, thus changing the amino acid specificity of the tRNA from methionine to isoleucine.</text>
</comment>
<dbReference type="Pfam" id="PF11734">
    <property type="entry name" value="TilS_C"/>
    <property type="match status" value="1"/>
</dbReference>
<dbReference type="GO" id="GO:0032267">
    <property type="term" value="F:tRNA(Ile)-lysidine synthase activity"/>
    <property type="evidence" value="ECO:0007669"/>
    <property type="project" value="UniProtKB-EC"/>
</dbReference>
<dbReference type="GO" id="GO:0005524">
    <property type="term" value="F:ATP binding"/>
    <property type="evidence" value="ECO:0007669"/>
    <property type="project" value="UniProtKB-UniRule"/>
</dbReference>
<dbReference type="InterPro" id="IPR011063">
    <property type="entry name" value="TilS/TtcA_N"/>
</dbReference>
<dbReference type="AlphaFoldDB" id="Q2SKX4"/>
<dbReference type="PANTHER" id="PTHR43033">
    <property type="entry name" value="TRNA(ILE)-LYSIDINE SYNTHASE-RELATED"/>
    <property type="match status" value="1"/>
</dbReference>